<organism evidence="1 2">
    <name type="scientific">Geodia barretti</name>
    <name type="common">Barrett's horny sponge</name>
    <dbReference type="NCBI Taxonomy" id="519541"/>
    <lineage>
        <taxon>Eukaryota</taxon>
        <taxon>Metazoa</taxon>
        <taxon>Porifera</taxon>
        <taxon>Demospongiae</taxon>
        <taxon>Heteroscleromorpha</taxon>
        <taxon>Tetractinellida</taxon>
        <taxon>Astrophorina</taxon>
        <taxon>Geodiidae</taxon>
        <taxon>Geodia</taxon>
    </lineage>
</organism>
<evidence type="ECO:0000313" key="1">
    <source>
        <dbReference type="EMBL" id="CAI8039943.1"/>
    </source>
</evidence>
<name>A0AA35T1V9_GEOBA</name>
<proteinExistence type="predicted"/>
<evidence type="ECO:0000313" key="2">
    <source>
        <dbReference type="Proteomes" id="UP001174909"/>
    </source>
</evidence>
<dbReference type="InterPro" id="IPR044691">
    <property type="entry name" value="DCC1_Trx"/>
</dbReference>
<sequence>MTDRFRMLYDGSCPMCSREVLQLYRRRPDAIEPVDISAPDFDAGAWGFDAEQVQSAIYGIRPDGSVTVGMESLREGYRLAGLGWMLGWTQWWPARPAFDLFYRGFARNRMRIGKWLGRCDGHCRV</sequence>
<dbReference type="EMBL" id="CASHTH010003070">
    <property type="protein sequence ID" value="CAI8039943.1"/>
    <property type="molecule type" value="Genomic_DNA"/>
</dbReference>
<keyword evidence="2" id="KW-1185">Reference proteome</keyword>
<dbReference type="Proteomes" id="UP001174909">
    <property type="component" value="Unassembled WGS sequence"/>
</dbReference>
<protein>
    <submittedName>
        <fullName evidence="1">Uncharacterized protein At5g50100, chloroplastic</fullName>
    </submittedName>
</protein>
<dbReference type="InterPro" id="IPR007263">
    <property type="entry name" value="DCC1-like"/>
</dbReference>
<reference evidence="1" key="1">
    <citation type="submission" date="2023-03" db="EMBL/GenBank/DDBJ databases">
        <authorList>
            <person name="Steffen K."/>
            <person name="Cardenas P."/>
        </authorList>
    </citation>
    <scope>NUCLEOTIDE SEQUENCE</scope>
</reference>
<dbReference type="Pfam" id="PF04134">
    <property type="entry name" value="DCC1-like"/>
    <property type="match status" value="1"/>
</dbReference>
<dbReference type="PANTHER" id="PTHR34290">
    <property type="entry name" value="SI:CH73-390P7.2"/>
    <property type="match status" value="1"/>
</dbReference>
<accession>A0AA35T1V9</accession>
<dbReference type="AlphaFoldDB" id="A0AA35T1V9"/>
<gene>
    <name evidence="1" type="ORF">GBAR_LOCUS22277</name>
</gene>
<dbReference type="PANTHER" id="PTHR34290:SF2">
    <property type="entry name" value="OS04G0668800 PROTEIN"/>
    <property type="match status" value="1"/>
</dbReference>
<dbReference type="GO" id="GO:0015035">
    <property type="term" value="F:protein-disulfide reductase activity"/>
    <property type="evidence" value="ECO:0007669"/>
    <property type="project" value="InterPro"/>
</dbReference>
<comment type="caution">
    <text evidence="1">The sequence shown here is derived from an EMBL/GenBank/DDBJ whole genome shotgun (WGS) entry which is preliminary data.</text>
</comment>